<dbReference type="Pfam" id="PF10988">
    <property type="entry name" value="DUF2807"/>
    <property type="match status" value="1"/>
</dbReference>
<organism evidence="2 3">
    <name type="scientific">Fontibacter flavus</name>
    <dbReference type="NCBI Taxonomy" id="654838"/>
    <lineage>
        <taxon>Bacteria</taxon>
        <taxon>Pseudomonadati</taxon>
        <taxon>Bacteroidota</taxon>
        <taxon>Cytophagia</taxon>
        <taxon>Cytophagales</taxon>
        <taxon>Cyclobacteriaceae</taxon>
        <taxon>Fontibacter</taxon>
    </lineage>
</organism>
<dbReference type="InterPro" id="IPR021255">
    <property type="entry name" value="DUF2807"/>
</dbReference>
<evidence type="ECO:0000313" key="3">
    <source>
        <dbReference type="Proteomes" id="UP001589797"/>
    </source>
</evidence>
<proteinExistence type="predicted"/>
<comment type="caution">
    <text evidence="2">The sequence shown here is derived from an EMBL/GenBank/DDBJ whole genome shotgun (WGS) entry which is preliminary data.</text>
</comment>
<keyword evidence="3" id="KW-1185">Reference proteome</keyword>
<dbReference type="RefSeq" id="WP_382386843.1">
    <property type="nucleotide sequence ID" value="NZ_JBHLWI010000015.1"/>
</dbReference>
<accession>A0ABV6FRB1</accession>
<evidence type="ECO:0000259" key="1">
    <source>
        <dbReference type="Pfam" id="PF10988"/>
    </source>
</evidence>
<dbReference type="PANTHER" id="PTHR39200:SF1">
    <property type="entry name" value="AUTO-TRANSPORTER ADHESIN HEAD GIN DOMAIN-CONTAINING PROTEIN-RELATED"/>
    <property type="match status" value="1"/>
</dbReference>
<feature type="domain" description="Putative auto-transporter adhesin head GIN" evidence="1">
    <location>
        <begin position="40"/>
        <end position="222"/>
    </location>
</feature>
<dbReference type="EMBL" id="JBHLWI010000015">
    <property type="protein sequence ID" value="MFC0262402.1"/>
    <property type="molecule type" value="Genomic_DNA"/>
</dbReference>
<dbReference type="PROSITE" id="PS51257">
    <property type="entry name" value="PROKAR_LIPOPROTEIN"/>
    <property type="match status" value="1"/>
</dbReference>
<gene>
    <name evidence="2" type="ORF">ACFFIP_06875</name>
</gene>
<protein>
    <submittedName>
        <fullName evidence="2">Head GIN domain-containing protein</fullName>
    </submittedName>
</protein>
<sequence>MKKTSLLIIAVIGSIFFSCQPQQSEEKGDAMTENRSLDSFSRMKLSGIVNLYLSQGDEESIRIEGDAEWVDKLQVQQSGDLLTISLPDGKNTFGKNDKLEVHLQFKDLSELEFEGAGQIKSASVLELDEFLISGKGVGNIVLELEAEKIEAKLNFVGNMELKGASQELYLENEGVGNIDGSQLICQKVEMYSSGIGMISVHAEEELILNVSGIGAVNYKGNPKQVTENVSGLGKVSRN</sequence>
<dbReference type="Gene3D" id="2.160.20.120">
    <property type="match status" value="1"/>
</dbReference>
<name>A0ABV6FRB1_9BACT</name>
<reference evidence="2 3" key="1">
    <citation type="submission" date="2024-09" db="EMBL/GenBank/DDBJ databases">
        <authorList>
            <person name="Sun Q."/>
            <person name="Mori K."/>
        </authorList>
    </citation>
    <scope>NUCLEOTIDE SEQUENCE [LARGE SCALE GENOMIC DNA]</scope>
    <source>
        <strain evidence="2 3">CCM 7650</strain>
    </source>
</reference>
<dbReference type="Proteomes" id="UP001589797">
    <property type="component" value="Unassembled WGS sequence"/>
</dbReference>
<evidence type="ECO:0000313" key="2">
    <source>
        <dbReference type="EMBL" id="MFC0262402.1"/>
    </source>
</evidence>
<dbReference type="PANTHER" id="PTHR39200">
    <property type="entry name" value="HYPOTHETICAL EXPORTED PROTEIN"/>
    <property type="match status" value="1"/>
</dbReference>